<dbReference type="AlphaFoldDB" id="A0A964WTI4"/>
<sequence>MHTGFGDPPWPPEDLRDRAYRRSDLRANEVLWRVHPVGMSPVYFGRSGRYRFDAPYHTGVLYAAAAADGAFVETFGRGDPVDRRLLEDRAISRLRVPAECGCVKFHGDGLAVIRATAEVASTRNYGLSQGWAAALFEHPLTPAGICYRVRHDNDEIGYALFERVGCLEVASTERLIDFADVWRLIEKYDIDYFK</sequence>
<reference evidence="2" key="1">
    <citation type="submission" date="2019-03" db="EMBL/GenBank/DDBJ databases">
        <title>Afifella sp. nov., isolated from activated sludge.</title>
        <authorList>
            <person name="Li Q."/>
            <person name="Liu Y."/>
        </authorList>
    </citation>
    <scope>NUCLEOTIDE SEQUENCE</scope>
    <source>
        <strain evidence="2">L72</strain>
    </source>
</reference>
<dbReference type="Pfam" id="PF08808">
    <property type="entry name" value="RES"/>
    <property type="match status" value="1"/>
</dbReference>
<dbReference type="EMBL" id="SPKJ01000027">
    <property type="protein sequence ID" value="MYZ48034.1"/>
    <property type="molecule type" value="Genomic_DNA"/>
</dbReference>
<dbReference type="RefSeq" id="WP_281351598.1">
    <property type="nucleotide sequence ID" value="NZ_SPKJ01000027.1"/>
</dbReference>
<gene>
    <name evidence="2" type="ORF">E4O86_09955</name>
</gene>
<evidence type="ECO:0000259" key="1">
    <source>
        <dbReference type="Pfam" id="PF08808"/>
    </source>
</evidence>
<keyword evidence="3" id="KW-1185">Reference proteome</keyword>
<dbReference type="Proteomes" id="UP000773614">
    <property type="component" value="Unassembled WGS sequence"/>
</dbReference>
<dbReference type="InterPro" id="IPR014914">
    <property type="entry name" value="RES_dom"/>
</dbReference>
<organism evidence="2 3">
    <name type="scientific">Propylenella binzhouense</name>
    <dbReference type="NCBI Taxonomy" id="2555902"/>
    <lineage>
        <taxon>Bacteria</taxon>
        <taxon>Pseudomonadati</taxon>
        <taxon>Pseudomonadota</taxon>
        <taxon>Alphaproteobacteria</taxon>
        <taxon>Hyphomicrobiales</taxon>
        <taxon>Propylenellaceae</taxon>
        <taxon>Propylenella</taxon>
    </lineage>
</organism>
<proteinExistence type="predicted"/>
<feature type="domain" description="RES" evidence="1">
    <location>
        <begin position="31"/>
        <end position="162"/>
    </location>
</feature>
<evidence type="ECO:0000313" key="3">
    <source>
        <dbReference type="Proteomes" id="UP000773614"/>
    </source>
</evidence>
<comment type="caution">
    <text evidence="2">The sequence shown here is derived from an EMBL/GenBank/DDBJ whole genome shotgun (WGS) entry which is preliminary data.</text>
</comment>
<evidence type="ECO:0000313" key="2">
    <source>
        <dbReference type="EMBL" id="MYZ48034.1"/>
    </source>
</evidence>
<name>A0A964WTI4_9HYPH</name>
<protein>
    <submittedName>
        <fullName evidence="2">RES domain-containing protein</fullName>
    </submittedName>
</protein>
<accession>A0A964WTI4</accession>